<proteinExistence type="predicted"/>
<protein>
    <submittedName>
        <fullName evidence="1">Uncharacterized protein</fullName>
    </submittedName>
</protein>
<sequence>MSLFISESVTDANWEPAISTEKTTLNGSEYQSRVKVAIYCLDAWFYAARYEGISIYDMWLKAQKHHQKLWICYSKTLEEWDHEPYI</sequence>
<evidence type="ECO:0000313" key="1">
    <source>
        <dbReference type="EMBL" id="TWU72922.1"/>
    </source>
</evidence>
<accession>A0A5C6G571</accession>
<gene>
    <name evidence="1" type="ORF">ED733_000324</name>
</gene>
<dbReference type="Proteomes" id="UP000317257">
    <property type="component" value="Unassembled WGS sequence"/>
</dbReference>
<evidence type="ECO:0000313" key="2">
    <source>
        <dbReference type="Proteomes" id="UP000317257"/>
    </source>
</evidence>
<dbReference type="EMBL" id="SBHS01000022">
    <property type="protein sequence ID" value="TWU72922.1"/>
    <property type="molecule type" value="Genomic_DNA"/>
</dbReference>
<name>A0A5C6G571_METRR</name>
<organism evidence="1 2">
    <name type="scientific">Metarhizium rileyi (strain RCEF 4871)</name>
    <name type="common">Nomuraea rileyi</name>
    <dbReference type="NCBI Taxonomy" id="1649241"/>
    <lineage>
        <taxon>Eukaryota</taxon>
        <taxon>Fungi</taxon>
        <taxon>Dikarya</taxon>
        <taxon>Ascomycota</taxon>
        <taxon>Pezizomycotina</taxon>
        <taxon>Sordariomycetes</taxon>
        <taxon>Hypocreomycetidae</taxon>
        <taxon>Hypocreales</taxon>
        <taxon>Clavicipitaceae</taxon>
        <taxon>Metarhizium</taxon>
    </lineage>
</organism>
<reference evidence="2" key="1">
    <citation type="submission" date="2018-12" db="EMBL/GenBank/DDBJ databases">
        <title>The complete genome of Metarhizium rileyi, a key fungal pathogen of Lepidoptera.</title>
        <authorList>
            <person name="Binneck E."/>
            <person name="Lastra C.C.L."/>
            <person name="Sosa-Gomez D.R."/>
        </authorList>
    </citation>
    <scope>NUCLEOTIDE SEQUENCE [LARGE SCALE GENOMIC DNA]</scope>
    <source>
        <strain evidence="2">Cep018-CH2</strain>
    </source>
</reference>
<dbReference type="AlphaFoldDB" id="A0A5C6G571"/>
<comment type="caution">
    <text evidence="1">The sequence shown here is derived from an EMBL/GenBank/DDBJ whole genome shotgun (WGS) entry which is preliminary data.</text>
</comment>